<keyword evidence="3" id="KW-1185">Reference proteome</keyword>
<name>A0A9X9X4R9_9PROT</name>
<reference evidence="2" key="1">
    <citation type="submission" date="2020-01" db="EMBL/GenBank/DDBJ databases">
        <authorList>
            <person name="Rat A."/>
        </authorList>
    </citation>
    <scope>NUCLEOTIDE SEQUENCE</scope>
    <source>
        <strain evidence="2">LMG 31231</strain>
    </source>
</reference>
<evidence type="ECO:0000256" key="1">
    <source>
        <dbReference type="SAM" id="SignalP"/>
    </source>
</evidence>
<dbReference type="Proteomes" id="UP001138751">
    <property type="component" value="Unassembled WGS sequence"/>
</dbReference>
<feature type="chain" id="PRO_5040787334" evidence="1">
    <location>
        <begin position="24"/>
        <end position="84"/>
    </location>
</feature>
<sequence>MPRFFLASATILALAMAAGPASAQKGGLERPAGLDLSTGTLGADGAAAIGAGLRLFPAPGATASPPAPVVMPVPAPAPPAAILP</sequence>
<feature type="non-terminal residue" evidence="2">
    <location>
        <position position="84"/>
    </location>
</feature>
<accession>A0A9X9X4R9</accession>
<dbReference type="RefSeq" id="WP_211864811.1">
    <property type="nucleotide sequence ID" value="NZ_JAAEDM010000150.1"/>
</dbReference>
<dbReference type="EMBL" id="JAAEDM010000150">
    <property type="protein sequence ID" value="MBR0674398.1"/>
    <property type="molecule type" value="Genomic_DNA"/>
</dbReference>
<protein>
    <submittedName>
        <fullName evidence="2">Uncharacterized protein</fullName>
    </submittedName>
</protein>
<evidence type="ECO:0000313" key="2">
    <source>
        <dbReference type="EMBL" id="MBR0674398.1"/>
    </source>
</evidence>
<evidence type="ECO:0000313" key="3">
    <source>
        <dbReference type="Proteomes" id="UP001138751"/>
    </source>
</evidence>
<organism evidence="2 3">
    <name type="scientific">Neoroseomonas soli</name>
    <dbReference type="NCBI Taxonomy" id="1081025"/>
    <lineage>
        <taxon>Bacteria</taxon>
        <taxon>Pseudomonadati</taxon>
        <taxon>Pseudomonadota</taxon>
        <taxon>Alphaproteobacteria</taxon>
        <taxon>Acetobacterales</taxon>
        <taxon>Acetobacteraceae</taxon>
        <taxon>Neoroseomonas</taxon>
    </lineage>
</organism>
<reference evidence="2" key="2">
    <citation type="journal article" date="2021" name="Syst. Appl. Microbiol.">
        <title>Roseomonas hellenica sp. nov., isolated from roots of wild-growing Alkanna tinctoria.</title>
        <authorList>
            <person name="Rat A."/>
            <person name="Naranjo H.D."/>
            <person name="Lebbe L."/>
            <person name="Cnockaert M."/>
            <person name="Krigas N."/>
            <person name="Grigoriadou K."/>
            <person name="Maloupa E."/>
            <person name="Willems A."/>
        </authorList>
    </citation>
    <scope>NUCLEOTIDE SEQUENCE</scope>
    <source>
        <strain evidence="2">LMG 31231</strain>
    </source>
</reference>
<proteinExistence type="predicted"/>
<gene>
    <name evidence="2" type="ORF">GXW76_24750</name>
</gene>
<feature type="signal peptide" evidence="1">
    <location>
        <begin position="1"/>
        <end position="23"/>
    </location>
</feature>
<keyword evidence="1" id="KW-0732">Signal</keyword>
<dbReference type="AlphaFoldDB" id="A0A9X9X4R9"/>
<comment type="caution">
    <text evidence="2">The sequence shown here is derived from an EMBL/GenBank/DDBJ whole genome shotgun (WGS) entry which is preliminary data.</text>
</comment>